<organism evidence="1 2">
    <name type="scientific">Ramularia collo-cygni</name>
    <dbReference type="NCBI Taxonomy" id="112498"/>
    <lineage>
        <taxon>Eukaryota</taxon>
        <taxon>Fungi</taxon>
        <taxon>Dikarya</taxon>
        <taxon>Ascomycota</taxon>
        <taxon>Pezizomycotina</taxon>
        <taxon>Dothideomycetes</taxon>
        <taxon>Dothideomycetidae</taxon>
        <taxon>Mycosphaerellales</taxon>
        <taxon>Mycosphaerellaceae</taxon>
        <taxon>Ramularia</taxon>
    </lineage>
</organism>
<dbReference type="AlphaFoldDB" id="A0A2D3V296"/>
<dbReference type="Proteomes" id="UP000225277">
    <property type="component" value="Unassembled WGS sequence"/>
</dbReference>
<dbReference type="OrthoDB" id="194358at2759"/>
<evidence type="ECO:0000313" key="1">
    <source>
        <dbReference type="EMBL" id="CZT23496.1"/>
    </source>
</evidence>
<keyword evidence="2" id="KW-1185">Reference proteome</keyword>
<dbReference type="RefSeq" id="XP_023630220.1">
    <property type="nucleotide sequence ID" value="XM_023774452.1"/>
</dbReference>
<name>A0A2D3V296_9PEZI</name>
<gene>
    <name evidence="1" type="ORF">RCC_09210</name>
</gene>
<evidence type="ECO:0008006" key="3">
    <source>
        <dbReference type="Google" id="ProtNLM"/>
    </source>
</evidence>
<evidence type="ECO:0000313" key="2">
    <source>
        <dbReference type="Proteomes" id="UP000225277"/>
    </source>
</evidence>
<dbReference type="EMBL" id="FJUY01000017">
    <property type="protein sequence ID" value="CZT23496.1"/>
    <property type="molecule type" value="Genomic_DNA"/>
</dbReference>
<sequence length="277" mass="31158">MFELMYDDTGVGWDSHMGFGTSVILRACGPSLVRSEGALAIYRELRLFEISRAALFSHTTLLMDSEWMMHDQLCRANAGDWSLLEVAFDLFLQCVGLQQSFADFQESRGEDPETEKHDSSKGLPRDMTLTLEMNIFQLRGIHLQSEVATFISSFQNPIDLEEQTTAQSYGYAIMIYLSGIFDHGVSTSQPTGAPMLHSQEIAVYREKIVHLCDRALKQARESPVLLLVPLRIAGNRCDTTAQCQNVLGLISQVERSFAVAQAFRRELIEIWKGRGLL</sequence>
<reference evidence="1 2" key="1">
    <citation type="submission" date="2016-03" db="EMBL/GenBank/DDBJ databases">
        <authorList>
            <person name="Ploux O."/>
        </authorList>
    </citation>
    <scope>NUCLEOTIDE SEQUENCE [LARGE SCALE GENOMIC DNA]</scope>
    <source>
        <strain evidence="1 2">URUG2</strain>
    </source>
</reference>
<dbReference type="GeneID" id="35604282"/>
<proteinExistence type="predicted"/>
<protein>
    <recommendedName>
        <fullName evidence="3">C6 finger domain protein</fullName>
    </recommendedName>
</protein>
<accession>A0A2D3V296</accession>